<reference evidence="1 2" key="1">
    <citation type="journal article" date="2017" name="Int. J. Syst. Evol. Microbiol.">
        <title>Oleiagrimonas citrea sp. nov., a marine bacterium isolated from tidal flat sediment and emended description of the genus Oleiagrimonas Fang et al. 2015 and Oleiagrimonas soli.</title>
        <authorList>
            <person name="Yang S.H."/>
            <person name="Seo H.S."/>
            <person name="Seong C.N."/>
            <person name="Kwon K.K."/>
        </authorList>
    </citation>
    <scope>NUCLEOTIDE SEQUENCE [LARGE SCALE GENOMIC DNA]</scope>
    <source>
        <strain evidence="1 2">MEBiC09124</strain>
    </source>
</reference>
<dbReference type="AlphaFoldDB" id="A0A846ZI02"/>
<proteinExistence type="predicted"/>
<name>A0A846ZI02_9GAMM</name>
<gene>
    <name evidence="1" type="ORF">HF690_00055</name>
</gene>
<protein>
    <submittedName>
        <fullName evidence="1">Uncharacterized protein</fullName>
    </submittedName>
</protein>
<dbReference type="Proteomes" id="UP000541636">
    <property type="component" value="Unassembled WGS sequence"/>
</dbReference>
<organism evidence="1 2">
    <name type="scientific">Oleiagrimonas citrea</name>
    <dbReference type="NCBI Taxonomy" id="1665687"/>
    <lineage>
        <taxon>Bacteria</taxon>
        <taxon>Pseudomonadati</taxon>
        <taxon>Pseudomonadota</taxon>
        <taxon>Gammaproteobacteria</taxon>
        <taxon>Lysobacterales</taxon>
        <taxon>Rhodanobacteraceae</taxon>
        <taxon>Oleiagrimonas</taxon>
    </lineage>
</organism>
<accession>A0A846ZI02</accession>
<dbReference type="SUPFAM" id="SSF52540">
    <property type="entry name" value="P-loop containing nucleoside triphosphate hydrolases"/>
    <property type="match status" value="1"/>
</dbReference>
<dbReference type="EMBL" id="JAAZQD010000001">
    <property type="protein sequence ID" value="NKZ37343.1"/>
    <property type="molecule type" value="Genomic_DNA"/>
</dbReference>
<dbReference type="Pfam" id="PF05621">
    <property type="entry name" value="TniB"/>
    <property type="match status" value="1"/>
</dbReference>
<evidence type="ECO:0000313" key="2">
    <source>
        <dbReference type="Proteomes" id="UP000541636"/>
    </source>
</evidence>
<dbReference type="RefSeq" id="WP_168608030.1">
    <property type="nucleotide sequence ID" value="NZ_JAAZQD010000001.1"/>
</dbReference>
<dbReference type="InterPro" id="IPR008868">
    <property type="entry name" value="TniB"/>
</dbReference>
<keyword evidence="2" id="KW-1185">Reference proteome</keyword>
<evidence type="ECO:0000313" key="1">
    <source>
        <dbReference type="EMBL" id="NKZ37343.1"/>
    </source>
</evidence>
<dbReference type="InterPro" id="IPR027417">
    <property type="entry name" value="P-loop_NTPase"/>
</dbReference>
<sequence length="120" mass="13197">MSAAYPHLPEATAKLVDLPVIERVGYVLTDRYVYHEQAADLIRHVDFMVNKPRGVRPTGMVLASPSNSGKTAFAEALVRRYTSRVATDQHPASRPTVMISMSGAHQVRIPAMVDHRSGNS</sequence>
<comment type="caution">
    <text evidence="1">The sequence shown here is derived from an EMBL/GenBank/DDBJ whole genome shotgun (WGS) entry which is preliminary data.</text>
</comment>